<name>A0ABV5RQT7_9ACTN</name>
<dbReference type="Pfam" id="PF00903">
    <property type="entry name" value="Glyoxalase"/>
    <property type="match status" value="1"/>
</dbReference>
<feature type="domain" description="VOC" evidence="1">
    <location>
        <begin position="7"/>
        <end position="123"/>
    </location>
</feature>
<dbReference type="Proteomes" id="UP001589532">
    <property type="component" value="Unassembled WGS sequence"/>
</dbReference>
<comment type="caution">
    <text evidence="2">The sequence shown here is derived from an EMBL/GenBank/DDBJ whole genome shotgun (WGS) entry which is preliminary data.</text>
</comment>
<dbReference type="InterPro" id="IPR029068">
    <property type="entry name" value="Glyas_Bleomycin-R_OHBP_Dase"/>
</dbReference>
<sequence length="123" mass="12866">MTVTVDGPDFIALQVRDVEAAATFCETHLGMRRAPVSPPGAVVFTTEPIPFAVREPLPGVDLDGVARPGLGVALWFRTADAQGLHDRLAAAGVPIISPPQDGPFGRMFVFSGPEGYTLTAHGG</sequence>
<organism evidence="2 3">
    <name type="scientific">Nonomuraea helvata</name>
    <dbReference type="NCBI Taxonomy" id="37484"/>
    <lineage>
        <taxon>Bacteria</taxon>
        <taxon>Bacillati</taxon>
        <taxon>Actinomycetota</taxon>
        <taxon>Actinomycetes</taxon>
        <taxon>Streptosporangiales</taxon>
        <taxon>Streptosporangiaceae</taxon>
        <taxon>Nonomuraea</taxon>
    </lineage>
</organism>
<accession>A0ABV5RQT7</accession>
<dbReference type="EMBL" id="JBHMBW010000002">
    <property type="protein sequence ID" value="MFB9621767.1"/>
    <property type="molecule type" value="Genomic_DNA"/>
</dbReference>
<dbReference type="Gene3D" id="3.10.180.10">
    <property type="entry name" value="2,3-Dihydroxybiphenyl 1,2-Dioxygenase, domain 1"/>
    <property type="match status" value="1"/>
</dbReference>
<dbReference type="RefSeq" id="WP_344992640.1">
    <property type="nucleotide sequence ID" value="NZ_BAAAXV010000005.1"/>
</dbReference>
<dbReference type="CDD" id="cd06587">
    <property type="entry name" value="VOC"/>
    <property type="match status" value="1"/>
</dbReference>
<evidence type="ECO:0000313" key="3">
    <source>
        <dbReference type="Proteomes" id="UP001589532"/>
    </source>
</evidence>
<reference evidence="2 3" key="1">
    <citation type="submission" date="2024-09" db="EMBL/GenBank/DDBJ databases">
        <authorList>
            <person name="Sun Q."/>
            <person name="Mori K."/>
        </authorList>
    </citation>
    <scope>NUCLEOTIDE SEQUENCE [LARGE SCALE GENOMIC DNA]</scope>
    <source>
        <strain evidence="2 3">JCM 3143</strain>
    </source>
</reference>
<evidence type="ECO:0000313" key="2">
    <source>
        <dbReference type="EMBL" id="MFB9621767.1"/>
    </source>
</evidence>
<keyword evidence="3" id="KW-1185">Reference proteome</keyword>
<proteinExistence type="predicted"/>
<dbReference type="InterPro" id="IPR037523">
    <property type="entry name" value="VOC_core"/>
</dbReference>
<dbReference type="InterPro" id="IPR004360">
    <property type="entry name" value="Glyas_Fos-R_dOase_dom"/>
</dbReference>
<dbReference type="PROSITE" id="PS51819">
    <property type="entry name" value="VOC"/>
    <property type="match status" value="1"/>
</dbReference>
<dbReference type="SUPFAM" id="SSF54593">
    <property type="entry name" value="Glyoxalase/Bleomycin resistance protein/Dihydroxybiphenyl dioxygenase"/>
    <property type="match status" value="1"/>
</dbReference>
<gene>
    <name evidence="2" type="ORF">ACFFSA_01615</name>
</gene>
<protein>
    <submittedName>
        <fullName evidence="2">VOC family protein</fullName>
    </submittedName>
</protein>
<evidence type="ECO:0000259" key="1">
    <source>
        <dbReference type="PROSITE" id="PS51819"/>
    </source>
</evidence>